<name>A0A927W882_9CLOT</name>
<evidence type="ECO:0000256" key="1">
    <source>
        <dbReference type="SAM" id="Phobius"/>
    </source>
</evidence>
<sequence length="120" mass="13659">MKNASVKITLKLFICGVLWSILTLAIAGIFTPLTNFFFKDIIFVEGLIMLLMSITSAINSKSLGMSYYILNEIYSKYMDNKAFTKDNIFNTLNNINFHLFLNWISIAIGGFIDILLIFIL</sequence>
<dbReference type="AlphaFoldDB" id="A0A927W882"/>
<keyword evidence="1" id="KW-0812">Transmembrane</keyword>
<keyword evidence="1" id="KW-1133">Transmembrane helix</keyword>
<dbReference type="Proteomes" id="UP000768462">
    <property type="component" value="Unassembled WGS sequence"/>
</dbReference>
<dbReference type="EMBL" id="SVCM01000090">
    <property type="protein sequence ID" value="MBE6060124.1"/>
    <property type="molecule type" value="Genomic_DNA"/>
</dbReference>
<gene>
    <name evidence="2" type="ORF">E7215_08130</name>
</gene>
<feature type="transmembrane region" description="Helical" evidence="1">
    <location>
        <begin position="12"/>
        <end position="30"/>
    </location>
</feature>
<accession>A0A927W882</accession>
<keyword evidence="1" id="KW-0472">Membrane</keyword>
<proteinExistence type="predicted"/>
<comment type="caution">
    <text evidence="2">The sequence shown here is derived from an EMBL/GenBank/DDBJ whole genome shotgun (WGS) entry which is preliminary data.</text>
</comment>
<evidence type="ECO:0000313" key="3">
    <source>
        <dbReference type="Proteomes" id="UP000768462"/>
    </source>
</evidence>
<evidence type="ECO:0000313" key="2">
    <source>
        <dbReference type="EMBL" id="MBE6060124.1"/>
    </source>
</evidence>
<feature type="transmembrane region" description="Helical" evidence="1">
    <location>
        <begin position="99"/>
        <end position="119"/>
    </location>
</feature>
<protein>
    <submittedName>
        <fullName evidence="2">Uncharacterized protein</fullName>
    </submittedName>
</protein>
<organism evidence="2 3">
    <name type="scientific">Clostridium sulfidigenes</name>
    <dbReference type="NCBI Taxonomy" id="318464"/>
    <lineage>
        <taxon>Bacteria</taxon>
        <taxon>Bacillati</taxon>
        <taxon>Bacillota</taxon>
        <taxon>Clostridia</taxon>
        <taxon>Eubacteriales</taxon>
        <taxon>Clostridiaceae</taxon>
        <taxon>Clostridium</taxon>
    </lineage>
</organism>
<reference evidence="2" key="1">
    <citation type="submission" date="2019-04" db="EMBL/GenBank/DDBJ databases">
        <title>Evolution of Biomass-Degrading Anaerobic Consortia Revealed by Metagenomics.</title>
        <authorList>
            <person name="Peng X."/>
        </authorList>
    </citation>
    <scope>NUCLEOTIDE SEQUENCE</scope>
    <source>
        <strain evidence="2">SIG254</strain>
    </source>
</reference>